<reference evidence="1 2" key="1">
    <citation type="journal article" date="2016" name="Proc. Natl. Acad. Sci. U.S.A.">
        <title>Lipid metabolic changes in an early divergent fungus govern the establishment of a mutualistic symbiosis with endobacteria.</title>
        <authorList>
            <person name="Lastovetsky O.A."/>
            <person name="Gaspar M.L."/>
            <person name="Mondo S.J."/>
            <person name="LaButti K.M."/>
            <person name="Sandor L."/>
            <person name="Grigoriev I.V."/>
            <person name="Henry S.A."/>
            <person name="Pawlowska T.E."/>
        </authorList>
    </citation>
    <scope>NUCLEOTIDE SEQUENCE [LARGE SCALE GENOMIC DNA]</scope>
    <source>
        <strain evidence="1 2">ATCC 11559</strain>
    </source>
</reference>
<organism evidence="1 2">
    <name type="scientific">Rhizopus microsporus</name>
    <dbReference type="NCBI Taxonomy" id="58291"/>
    <lineage>
        <taxon>Eukaryota</taxon>
        <taxon>Fungi</taxon>
        <taxon>Fungi incertae sedis</taxon>
        <taxon>Mucoromycota</taxon>
        <taxon>Mucoromycotina</taxon>
        <taxon>Mucoromycetes</taxon>
        <taxon>Mucorales</taxon>
        <taxon>Mucorineae</taxon>
        <taxon>Rhizopodaceae</taxon>
        <taxon>Rhizopus</taxon>
    </lineage>
</organism>
<sequence length="69" mass="7970">MAHRKMDPRFLCSFGNSNDDSDTKFREMTCVTKLYDDKEKFMINGKAQLNEIASIYSLDVCGIRLCLIQ</sequence>
<evidence type="ECO:0000313" key="1">
    <source>
        <dbReference type="EMBL" id="ORE17228.1"/>
    </source>
</evidence>
<dbReference type="Proteomes" id="UP000242381">
    <property type="component" value="Unassembled WGS sequence"/>
</dbReference>
<dbReference type="AlphaFoldDB" id="A0A1X0RZ96"/>
<name>A0A1X0RZ96_RHIZD</name>
<dbReference type="EMBL" id="KV921361">
    <property type="protein sequence ID" value="ORE17228.1"/>
    <property type="molecule type" value="Genomic_DNA"/>
</dbReference>
<gene>
    <name evidence="1" type="ORF">BCV71DRAFT_4724</name>
</gene>
<feature type="non-terminal residue" evidence="1">
    <location>
        <position position="69"/>
    </location>
</feature>
<proteinExistence type="predicted"/>
<accession>A0A1X0RZ96</accession>
<protein>
    <submittedName>
        <fullName evidence="1">Uncharacterized protein</fullName>
    </submittedName>
</protein>
<evidence type="ECO:0000313" key="2">
    <source>
        <dbReference type="Proteomes" id="UP000242381"/>
    </source>
</evidence>